<feature type="transmembrane region" description="Helical" evidence="2">
    <location>
        <begin position="460"/>
        <end position="480"/>
    </location>
</feature>
<feature type="transmembrane region" description="Helical" evidence="2">
    <location>
        <begin position="926"/>
        <end position="947"/>
    </location>
</feature>
<accession>A0A849A6U7</accession>
<sequence>MADSPARAVDTGADPGDDPATSESAAGRPARTAAPGGRWALPRSPELLIPATVLVMFALYIIIRLAGSLLGFEVFAGADLLAARPPWNHGGTPVVSVNPLVGDTIDSLIPSYLETHTRLWDGDFAWWSGDSGPGTPLLASTNLGMATPLTAWLAIFPPSWSLGLVKLLQLVTAFAGMTLWLRRVDVARGPAMVGAFAYCGTGFFVGWSNWVPQATTAAMIPALFWVTERFLQRRTLGSAIPIALVIGFLLLAGFPAAAGHAIYAATAYFVIRLLVEHRSSGLSWGQELKSFGLAIVAVVVGVALSAFQLLALAAQLAGTDLSYRANQFFGDLSLRSMLSTVLPRAFTRAGYPASNPIESYAYLGAGTVLLGAVAIFAARYSTVRRGVVPLLTTGLVVCVAIVWWQGWWTDWLSSVPVLANNAPGRLRDLVGFFAAGLAAIGLDSILRGGLNRFQARSRSAVVVTFGVIAVLVLGGLWWHYRPQLPDTSALTWDVLLGVVTVLALVAAAVLWRRRLASLIAVAVAVVVAGVQLITNSAFYWPTADKSEFYQENPLIAAAQQHQGNDRSLLLGTFLGSTGQAYNLRTVTGHTFQPQPWQHLLMTIDPTVYSGPGKTPTNPMLSIGLNDPKMANRLLDRLGARWVIAQPGAALPGRALSLQGQPLAGDPPPGPSTALADGATVAIPATGTTVRGVQLRLTAPVERGTKVAVRIRVLGADGTELATGGLTSNGAAPGWLTVPVAGAAIPAQAPVRIEVRNEGAPLTLLRGQGQQPYARWVVPDPAKPDNLVLVFSDTHGTLWERTSALPRIRWAGSAEVLPDEKTRLERLQSPELPAGTAVFNAPPPGASSGATAQLDVVEDSGDRIAVRVNARGAGHLVVADSMPSGWTATVDGTEVPIALVDQAFAAVPVPAGEHLVEFDYTGSHRTLGIAVSAGAVLLLLAAGALVWWRRRRTG</sequence>
<feature type="transmembrane region" description="Helical" evidence="2">
    <location>
        <begin position="243"/>
        <end position="271"/>
    </location>
</feature>
<reference evidence="3 4" key="1">
    <citation type="submission" date="2020-05" db="EMBL/GenBank/DDBJ databases">
        <title>Nakamurella sp. DB0629 isolated from air conditioner.</title>
        <authorList>
            <person name="Kim D.H."/>
            <person name="Kim D.-U."/>
        </authorList>
    </citation>
    <scope>NUCLEOTIDE SEQUENCE [LARGE SCALE GENOMIC DNA]</scope>
    <source>
        <strain evidence="3 4">DB0629</strain>
    </source>
</reference>
<name>A0A849A6U7_9ACTN</name>
<comment type="caution">
    <text evidence="3">The sequence shown here is derived from an EMBL/GenBank/DDBJ whole genome shotgun (WGS) entry which is preliminary data.</text>
</comment>
<evidence type="ECO:0000313" key="4">
    <source>
        <dbReference type="Proteomes" id="UP000562984"/>
    </source>
</evidence>
<organism evidence="3 4">
    <name type="scientific">Nakamurella aerolata</name>
    <dbReference type="NCBI Taxonomy" id="1656892"/>
    <lineage>
        <taxon>Bacteria</taxon>
        <taxon>Bacillati</taxon>
        <taxon>Actinomycetota</taxon>
        <taxon>Actinomycetes</taxon>
        <taxon>Nakamurellales</taxon>
        <taxon>Nakamurellaceae</taxon>
        <taxon>Nakamurella</taxon>
    </lineage>
</organism>
<dbReference type="RefSeq" id="WP_171199940.1">
    <property type="nucleotide sequence ID" value="NZ_JABEND010000005.1"/>
</dbReference>
<protein>
    <submittedName>
        <fullName evidence="3">YfhO family protein</fullName>
    </submittedName>
</protein>
<keyword evidence="4" id="KW-1185">Reference proteome</keyword>
<dbReference type="Proteomes" id="UP000562984">
    <property type="component" value="Unassembled WGS sequence"/>
</dbReference>
<dbReference type="PANTHER" id="PTHR38454">
    <property type="entry name" value="INTEGRAL MEMBRANE PROTEIN-RELATED"/>
    <property type="match status" value="1"/>
</dbReference>
<dbReference type="AlphaFoldDB" id="A0A849A6U7"/>
<keyword evidence="2" id="KW-0812">Transmembrane</keyword>
<dbReference type="PANTHER" id="PTHR38454:SF1">
    <property type="entry name" value="INTEGRAL MEMBRANE PROTEIN"/>
    <property type="match status" value="1"/>
</dbReference>
<feature type="transmembrane region" description="Helical" evidence="2">
    <location>
        <begin position="518"/>
        <end position="540"/>
    </location>
</feature>
<keyword evidence="2" id="KW-1133">Transmembrane helix</keyword>
<dbReference type="InterPro" id="IPR018580">
    <property type="entry name" value="Uncharacterised_YfhO"/>
</dbReference>
<evidence type="ECO:0000313" key="3">
    <source>
        <dbReference type="EMBL" id="NNG36279.1"/>
    </source>
</evidence>
<feature type="region of interest" description="Disordered" evidence="1">
    <location>
        <begin position="1"/>
        <end position="37"/>
    </location>
</feature>
<feature type="transmembrane region" description="Helical" evidence="2">
    <location>
        <begin position="429"/>
        <end position="448"/>
    </location>
</feature>
<feature type="transmembrane region" description="Helical" evidence="2">
    <location>
        <begin position="390"/>
        <end position="409"/>
    </location>
</feature>
<evidence type="ECO:0000256" key="1">
    <source>
        <dbReference type="SAM" id="MobiDB-lite"/>
    </source>
</evidence>
<feature type="transmembrane region" description="Helical" evidence="2">
    <location>
        <begin position="359"/>
        <end position="378"/>
    </location>
</feature>
<feature type="transmembrane region" description="Helical" evidence="2">
    <location>
        <begin position="160"/>
        <end position="179"/>
    </location>
</feature>
<feature type="transmembrane region" description="Helical" evidence="2">
    <location>
        <begin position="492"/>
        <end position="511"/>
    </location>
</feature>
<feature type="compositionally biased region" description="Low complexity" evidence="1">
    <location>
        <begin position="25"/>
        <end position="37"/>
    </location>
</feature>
<feature type="transmembrane region" description="Helical" evidence="2">
    <location>
        <begin position="214"/>
        <end position="231"/>
    </location>
</feature>
<proteinExistence type="predicted"/>
<feature type="transmembrane region" description="Helical" evidence="2">
    <location>
        <begin position="291"/>
        <end position="316"/>
    </location>
</feature>
<keyword evidence="2" id="KW-0472">Membrane</keyword>
<dbReference type="EMBL" id="JABEND010000005">
    <property type="protein sequence ID" value="NNG36279.1"/>
    <property type="molecule type" value="Genomic_DNA"/>
</dbReference>
<feature type="transmembrane region" description="Helical" evidence="2">
    <location>
        <begin position="47"/>
        <end position="67"/>
    </location>
</feature>
<dbReference type="Pfam" id="PF09586">
    <property type="entry name" value="YfhO"/>
    <property type="match status" value="1"/>
</dbReference>
<gene>
    <name evidence="3" type="ORF">HKD39_11245</name>
</gene>
<evidence type="ECO:0000256" key="2">
    <source>
        <dbReference type="SAM" id="Phobius"/>
    </source>
</evidence>